<feature type="transmembrane region" description="Helical" evidence="18">
    <location>
        <begin position="440"/>
        <end position="459"/>
    </location>
</feature>
<dbReference type="GO" id="GO:0005283">
    <property type="term" value="F:amino acid:sodium symporter activity"/>
    <property type="evidence" value="ECO:0007669"/>
    <property type="project" value="TreeGrafter"/>
</dbReference>
<dbReference type="RefSeq" id="XP_011635871.1">
    <property type="nucleotide sequence ID" value="XM_011637569.1"/>
</dbReference>
<evidence type="ECO:0000256" key="13">
    <source>
        <dbReference type="ARBA" id="ARBA00037785"/>
    </source>
</evidence>
<evidence type="ECO:0000313" key="19">
    <source>
        <dbReference type="Proteomes" id="UP000504615"/>
    </source>
</evidence>
<keyword evidence="10 18" id="KW-0472">Membrane</keyword>
<feature type="disulfide bond" evidence="15">
    <location>
        <begin position="179"/>
        <end position="187"/>
    </location>
</feature>
<reference evidence="20" key="1">
    <citation type="submission" date="2025-08" db="UniProtKB">
        <authorList>
            <consortium name="RefSeq"/>
        </authorList>
    </citation>
    <scope>IDENTIFICATION</scope>
</reference>
<dbReference type="GO" id="GO:0015179">
    <property type="term" value="F:L-amino acid transmembrane transporter activity"/>
    <property type="evidence" value="ECO:0007669"/>
    <property type="project" value="TreeGrafter"/>
</dbReference>
<feature type="transmembrane region" description="Helical" evidence="18">
    <location>
        <begin position="550"/>
        <end position="571"/>
    </location>
</feature>
<dbReference type="GO" id="GO:0089718">
    <property type="term" value="P:amino acid import across plasma membrane"/>
    <property type="evidence" value="ECO:0007669"/>
    <property type="project" value="TreeGrafter"/>
</dbReference>
<keyword evidence="5 16" id="KW-0769">Symport</keyword>
<feature type="binding site" evidence="14">
    <location>
        <position position="414"/>
    </location>
    <ligand>
        <name>Na(+)</name>
        <dbReference type="ChEBI" id="CHEBI:29101"/>
        <label>1</label>
    </ligand>
</feature>
<feature type="transmembrane region" description="Helical" evidence="18">
    <location>
        <begin position="340"/>
        <end position="362"/>
    </location>
</feature>
<dbReference type="GeneID" id="105426369"/>
<dbReference type="SUPFAM" id="SSF161070">
    <property type="entry name" value="SNF-like"/>
    <property type="match status" value="1"/>
</dbReference>
<evidence type="ECO:0000256" key="2">
    <source>
        <dbReference type="ARBA" id="ARBA00006459"/>
    </source>
</evidence>
<feature type="transmembrane region" description="Helical" evidence="18">
    <location>
        <begin position="140"/>
        <end position="167"/>
    </location>
</feature>
<feature type="binding site" evidence="14">
    <location>
        <position position="418"/>
    </location>
    <ligand>
        <name>Na(+)</name>
        <dbReference type="ChEBI" id="CHEBI:29101"/>
        <label>1</label>
    </ligand>
</feature>
<dbReference type="PROSITE" id="PS00754">
    <property type="entry name" value="NA_NEUROTRAN_SYMP_2"/>
    <property type="match status" value="1"/>
</dbReference>
<keyword evidence="12" id="KW-0739">Sodium transport</keyword>
<dbReference type="GO" id="GO:0005886">
    <property type="term" value="C:plasma membrane"/>
    <property type="evidence" value="ECO:0007669"/>
    <property type="project" value="TreeGrafter"/>
</dbReference>
<evidence type="ECO:0000256" key="15">
    <source>
        <dbReference type="PIRSR" id="PIRSR600175-2"/>
    </source>
</evidence>
<evidence type="ECO:0000256" key="5">
    <source>
        <dbReference type="ARBA" id="ARBA00022847"/>
    </source>
</evidence>
<dbReference type="PRINTS" id="PR00176">
    <property type="entry name" value="NANEUSMPORT"/>
</dbReference>
<evidence type="ECO:0000313" key="20">
    <source>
        <dbReference type="RefSeq" id="XP_011635871.1"/>
    </source>
</evidence>
<name>A0A6I9W6J8_9HYME</name>
<feature type="transmembrane region" description="Helical" evidence="18">
    <location>
        <begin position="471"/>
        <end position="495"/>
    </location>
</feature>
<comment type="subcellular location">
    <subcellularLocation>
        <location evidence="1">Membrane</location>
        <topology evidence="1">Multi-pass membrane protein</topology>
    </subcellularLocation>
</comment>
<feature type="binding site" evidence="14">
    <location>
        <position position="81"/>
    </location>
    <ligand>
        <name>Na(+)</name>
        <dbReference type="ChEBI" id="CHEBI:29101"/>
        <label>1</label>
    </ligand>
</feature>
<feature type="transmembrane region" description="Helical" evidence="18">
    <location>
        <begin position="516"/>
        <end position="538"/>
    </location>
</feature>
<dbReference type="GO" id="GO:0046872">
    <property type="term" value="F:metal ion binding"/>
    <property type="evidence" value="ECO:0007669"/>
    <property type="project" value="UniProtKB-KW"/>
</dbReference>
<dbReference type="KEGG" id="pbar:105426369"/>
<comment type="function">
    <text evidence="13">Unusual broad substrate spectrum amino acid:sodium cotransporter that promotes absorption of the D isomers of essential amino acids. Neutral amino acids are the preferred substrates, especially methionine and phenylalanine.</text>
</comment>
<dbReference type="PANTHER" id="PTHR11616:SF321">
    <property type="entry name" value="SODIUM-DEPENDENT NUTRIENT AMINO ACID TRANSPORTER 1-RELATED"/>
    <property type="match status" value="1"/>
</dbReference>
<protein>
    <recommendedName>
        <fullName evidence="16">Transporter</fullName>
    </recommendedName>
</protein>
<evidence type="ECO:0000256" key="17">
    <source>
        <dbReference type="SAM" id="MobiDB-lite"/>
    </source>
</evidence>
<organism evidence="19 20">
    <name type="scientific">Pogonomyrmex barbatus</name>
    <name type="common">red harvester ant</name>
    <dbReference type="NCBI Taxonomy" id="144034"/>
    <lineage>
        <taxon>Eukaryota</taxon>
        <taxon>Metazoa</taxon>
        <taxon>Ecdysozoa</taxon>
        <taxon>Arthropoda</taxon>
        <taxon>Hexapoda</taxon>
        <taxon>Insecta</taxon>
        <taxon>Pterygota</taxon>
        <taxon>Neoptera</taxon>
        <taxon>Endopterygota</taxon>
        <taxon>Hymenoptera</taxon>
        <taxon>Apocrita</taxon>
        <taxon>Aculeata</taxon>
        <taxon>Formicoidea</taxon>
        <taxon>Formicidae</taxon>
        <taxon>Myrmicinae</taxon>
        <taxon>Pogonomyrmex</taxon>
    </lineage>
</organism>
<keyword evidence="4 16" id="KW-0812">Transmembrane</keyword>
<accession>A0A6I9W6J8</accession>
<evidence type="ECO:0000256" key="3">
    <source>
        <dbReference type="ARBA" id="ARBA00022448"/>
    </source>
</evidence>
<keyword evidence="15" id="KW-1015">Disulfide bond</keyword>
<dbReference type="PANTHER" id="PTHR11616">
    <property type="entry name" value="SODIUM/CHLORIDE DEPENDENT TRANSPORTER"/>
    <property type="match status" value="1"/>
</dbReference>
<feature type="binding site" evidence="14">
    <location>
        <position position="77"/>
    </location>
    <ligand>
        <name>Na(+)</name>
        <dbReference type="ChEBI" id="CHEBI:29101"/>
        <label>1</label>
    </ligand>
</feature>
<feature type="transmembrane region" description="Helical" evidence="18">
    <location>
        <begin position="304"/>
        <end position="328"/>
    </location>
</feature>
<evidence type="ECO:0000256" key="12">
    <source>
        <dbReference type="ARBA" id="ARBA00023201"/>
    </source>
</evidence>
<evidence type="ECO:0000256" key="14">
    <source>
        <dbReference type="PIRSR" id="PIRSR600175-1"/>
    </source>
</evidence>
<dbReference type="Pfam" id="PF00209">
    <property type="entry name" value="SNF"/>
    <property type="match status" value="1"/>
</dbReference>
<dbReference type="Proteomes" id="UP000504615">
    <property type="component" value="Unplaced"/>
</dbReference>
<evidence type="ECO:0000256" key="11">
    <source>
        <dbReference type="ARBA" id="ARBA00023180"/>
    </source>
</evidence>
<evidence type="ECO:0000256" key="16">
    <source>
        <dbReference type="RuleBase" id="RU003732"/>
    </source>
</evidence>
<keyword evidence="7 18" id="KW-1133">Transmembrane helix</keyword>
<keyword evidence="11" id="KW-0325">Glycoprotein</keyword>
<keyword evidence="3 16" id="KW-0813">Transport</keyword>
<dbReference type="AlphaFoldDB" id="A0A6I9W6J8"/>
<feature type="region of interest" description="Disordered" evidence="17">
    <location>
        <begin position="26"/>
        <end position="54"/>
    </location>
</feature>
<dbReference type="InterPro" id="IPR000175">
    <property type="entry name" value="Na/ntran_symport"/>
</dbReference>
<feature type="transmembrane region" description="Helical" evidence="18">
    <location>
        <begin position="262"/>
        <end position="292"/>
    </location>
</feature>
<dbReference type="PROSITE" id="PS00610">
    <property type="entry name" value="NA_NEUROTRAN_SYMP_1"/>
    <property type="match status" value="1"/>
</dbReference>
<keyword evidence="9" id="KW-0406">Ion transport</keyword>
<evidence type="ECO:0000256" key="6">
    <source>
        <dbReference type="ARBA" id="ARBA00022970"/>
    </source>
</evidence>
<gene>
    <name evidence="20" type="primary">LOC105426369</name>
</gene>
<evidence type="ECO:0000256" key="10">
    <source>
        <dbReference type="ARBA" id="ARBA00023136"/>
    </source>
</evidence>
<feature type="binding site" evidence="14">
    <location>
        <position position="315"/>
    </location>
    <ligand>
        <name>Na(+)</name>
        <dbReference type="ChEBI" id="CHEBI:29101"/>
        <label>1</label>
    </ligand>
</feature>
<dbReference type="OrthoDB" id="6581954at2759"/>
<feature type="transmembrane region" description="Helical" evidence="18">
    <location>
        <begin position="68"/>
        <end position="86"/>
    </location>
</feature>
<comment type="similarity">
    <text evidence="2 16">Belongs to the sodium:neurotransmitter symporter (SNF) (TC 2.A.22) family.</text>
</comment>
<evidence type="ECO:0000256" key="9">
    <source>
        <dbReference type="ARBA" id="ARBA00023065"/>
    </source>
</evidence>
<dbReference type="CDD" id="cd10324">
    <property type="entry name" value="SLC6sbd"/>
    <property type="match status" value="1"/>
</dbReference>
<proteinExistence type="inferred from homology"/>
<evidence type="ECO:0000256" key="18">
    <source>
        <dbReference type="SAM" id="Phobius"/>
    </source>
</evidence>
<dbReference type="InterPro" id="IPR037272">
    <property type="entry name" value="SNS_sf"/>
</dbReference>
<evidence type="ECO:0000256" key="7">
    <source>
        <dbReference type="ARBA" id="ARBA00022989"/>
    </source>
</evidence>
<keyword evidence="14" id="KW-0479">Metal-binding</keyword>
<evidence type="ECO:0000256" key="8">
    <source>
        <dbReference type="ARBA" id="ARBA00023053"/>
    </source>
</evidence>
<feature type="transmembrane region" description="Helical" evidence="18">
    <location>
        <begin position="402"/>
        <end position="428"/>
    </location>
</feature>
<keyword evidence="8 14" id="KW-0915">Sodium</keyword>
<feature type="transmembrane region" description="Helical" evidence="18">
    <location>
        <begin position="98"/>
        <end position="119"/>
    </location>
</feature>
<dbReference type="PROSITE" id="PS50267">
    <property type="entry name" value="NA_NEUROTRAN_SYMP_3"/>
    <property type="match status" value="1"/>
</dbReference>
<evidence type="ECO:0000256" key="4">
    <source>
        <dbReference type="ARBA" id="ARBA00022692"/>
    </source>
</evidence>
<feature type="transmembrane region" description="Helical" evidence="18">
    <location>
        <begin position="232"/>
        <end position="250"/>
    </location>
</feature>
<keyword evidence="19" id="KW-1185">Reference proteome</keyword>
<evidence type="ECO:0000256" key="1">
    <source>
        <dbReference type="ARBA" id="ARBA00004141"/>
    </source>
</evidence>
<keyword evidence="6" id="KW-0029">Amino-acid transport</keyword>
<sequence>MAKPEKIEDDIYKPNGYTNEAFQLDGFDSHENIPPDYETATSSDKEQEPKPESLVVTKGAEWEGRLEFLMACIATSVGLGNVWRFPFTAYENGGGAFLIPYIIVLILIGKPFYLLEGLLGQFTSRSCAKTWYMTPAMKGLGYSQAFAAFCVVSYYCALMALTLYYLVQSFQSELPWSICRPEWKDYCIDVSLNKTISEVRNVTVQSSAELYFRKIVLQEYESIENGIGVPSWQLSICLFLSWACVFGVLFRGVKSTGKAAYFLAIFPYVVMAALLIRAVTLEGAVDGILFFVTPKWDALWKPTVWYAAITQCFFSLSVCFGPIINYSSYNNFEHRVDRDVMIVTTLDTFTSLMAGCTIFGILGNLAHEMKAKDISKVVRGGTGLAFISYPDALSRFTFVPQLFSVLFFIMLFVLGTGSAVALSGAVFSIFRDHLPMMRQWLLVLCVTCFGFVVSLVYITPGGQWFITLIDYYGGTFVAIIVGVLEMIIIFWVYGLSNFLTDMEFMLGKRLSFYWRICWLVITPLLMIVILIYTCATYDPPTYDGARFPGYAYGIGWFVLALGISPIIWWFCQKIIANKTSSVLESVKAAFRPAEGKWGPKNPKIYQEWKAFMLEKKLAKGGLMKTFFK</sequence>